<accession>A0A0N1IB13</accession>
<comment type="subcellular location">
    <subcellularLocation>
        <location evidence="1">Membrane</location>
        <topology evidence="1">Multi-pass membrane protein</topology>
    </subcellularLocation>
</comment>
<feature type="region of interest" description="Disordered" evidence="5">
    <location>
        <begin position="892"/>
        <end position="942"/>
    </location>
</feature>
<keyword evidence="4 6" id="KW-0472">Membrane</keyword>
<evidence type="ECO:0000259" key="8">
    <source>
        <dbReference type="Pfam" id="PF26037"/>
    </source>
</evidence>
<organism evidence="9 10">
    <name type="scientific">Papilio xuthus</name>
    <name type="common">Asian swallowtail butterfly</name>
    <dbReference type="NCBI Taxonomy" id="66420"/>
    <lineage>
        <taxon>Eukaryota</taxon>
        <taxon>Metazoa</taxon>
        <taxon>Ecdysozoa</taxon>
        <taxon>Arthropoda</taxon>
        <taxon>Hexapoda</taxon>
        <taxon>Insecta</taxon>
        <taxon>Pterygota</taxon>
        <taxon>Neoptera</taxon>
        <taxon>Endopterygota</taxon>
        <taxon>Lepidoptera</taxon>
        <taxon>Glossata</taxon>
        <taxon>Ditrysia</taxon>
        <taxon>Papilionoidea</taxon>
        <taxon>Papilionidae</taxon>
        <taxon>Papilioninae</taxon>
        <taxon>Papilio</taxon>
    </lineage>
</organism>
<dbReference type="GO" id="GO:0016020">
    <property type="term" value="C:membrane"/>
    <property type="evidence" value="ECO:0007669"/>
    <property type="project" value="UniProtKB-SubCell"/>
</dbReference>
<feature type="transmembrane region" description="Helical" evidence="6">
    <location>
        <begin position="115"/>
        <end position="137"/>
    </location>
</feature>
<dbReference type="Pfam" id="PF26037">
    <property type="entry name" value="zf-RING_DCST1_C"/>
    <property type="match status" value="1"/>
</dbReference>
<name>A0A0N1IB13_PAPXU</name>
<dbReference type="PANTHER" id="PTHR21041:SF9">
    <property type="entry name" value="DENDRITIC CELL-SPECIFIC TRANSMEMBRANE PROTEIN-LIKE DOMAIN-CONTAINING PROTEIN"/>
    <property type="match status" value="1"/>
</dbReference>
<sequence>MANFALLWKARIIEKYRSEYEKEKINSVLQTNVEVPKNTLMQKWSHYSYNTKKRLVKKFKHLCPEGSSVFNLLVYLTTDQTFPNFLMKSIIGFIGGIVFTYLCFMFFVFQLSISLMHATIMSSIIGVLLTLGLAFSYRVRCLVFLLIPQFFSRVGRYTLTCYALVLILTGPATNTLKNSEVLSESMACHQEQIKTSVKDITDSIKNPFNAMKDWIETMTEGIKGIAKKLKTTLVTTHRLVISIEFKSFASRVQSLLCVKIHVHHSYSFSSNASRSASQVAAGIVTEIRNRADPLLTWLSWSSCVTSLFLLLIIFRAKKYQHMYDTRSRFDNRYITKELRNLDFERLKEGKETVLPLNRREKAKYITTTSFRLLASEKVYLTRSIVHMVITTFKLLIHMAADYSLYWVLMTIRYHERFQTPLQPGPTNAGVHVSGSGPVAEMLRSLIGFLTLPLSAHPSSTVSCLPNPDPPDLYRYTQIGVLIFLLWFFALFEPYGLRLSHVIMGHYRPERAKARALWLYNHILKSRGGFMKFARRKLHKEYKYFNKDNLTFVEWLDSILPCWWLRCLLGTLPKEPNCLLCGTFEEPNKLDSKLVRCDTPKCPGVYCEHCFNDLGQLCTICLNPADYGDLSDVSLEKGSSEDSNSDCQDFDELMDAEDVTNFRHAKNIINKPKNICERFELLPKKQIDTRDCFLTQTKSNYVKEDSLTYKNGRRPLAELNGNQRKANIIGHFNNGYQFDMKFETNLMPLTVSSKQYNNLYPSSTYYPTSMDEKVEKWRISKHNVNSKLNNYVPKNSKGCSDYPSPKSSYYEIKFKSSSLTVSRVAHSNKIAKNLRHNYKSIFRCSSKDRKSNSRLFANETDYCSCDYNFIEPQNISDYCKSSCFIKSSKSESNSKQTLDNKKTSKTPQDESNKEEVSKNNEGNDNNASGQGDKQEPNKPESKSTCRCIKRMRRLCFCRHRKFSFTPCSVFKKMFRNNKKASPRSQKTNHKKRKKNSHSSSRKSDENTKRDKDDEAARIYRLSEYIGQQDWKKTQFSKSNHLELKKRKIFRTNSAKSLHRLKLHSGSKMVDVVNISKVKQKKKNNTKLINAIEDVIAGQETDIELKSNSKKMTITTAENTANSVSDYGMSRSLRYYCSIGNTEFDQIDWPDAFKTRGLTKHLLKKEEGTLKSLKGESEASPYHSCCCSSEASSVTFNFKTEFEMLSKPVRGIKLKSIKHIHIKAKMKYSIVKRSVGRPPAMDRRSGQGCGRILNAVA</sequence>
<evidence type="ECO:0000256" key="4">
    <source>
        <dbReference type="ARBA" id="ARBA00023136"/>
    </source>
</evidence>
<protein>
    <submittedName>
        <fullName evidence="9">DC-STAMP domain-containing protein 1</fullName>
    </submittedName>
</protein>
<dbReference type="STRING" id="66420.A0A0N1IB13"/>
<evidence type="ECO:0000256" key="2">
    <source>
        <dbReference type="ARBA" id="ARBA00022692"/>
    </source>
</evidence>
<gene>
    <name evidence="9" type="ORF">RR46_00859</name>
</gene>
<dbReference type="Proteomes" id="UP000053268">
    <property type="component" value="Unassembled WGS sequence"/>
</dbReference>
<dbReference type="EMBL" id="KQ459550">
    <property type="protein sequence ID" value="KPJ00014.1"/>
    <property type="molecule type" value="Genomic_DNA"/>
</dbReference>
<keyword evidence="10" id="KW-1185">Reference proteome</keyword>
<feature type="transmembrane region" description="Helical" evidence="6">
    <location>
        <begin position="379"/>
        <end position="400"/>
    </location>
</feature>
<dbReference type="PANTHER" id="PTHR21041">
    <property type="entry name" value="DENDRITIC CELL-SPECIFIC TRANSMEMBRANE PROTEIN"/>
    <property type="match status" value="1"/>
</dbReference>
<evidence type="ECO:0000313" key="10">
    <source>
        <dbReference type="Proteomes" id="UP000053268"/>
    </source>
</evidence>
<dbReference type="AlphaFoldDB" id="A0A0N1IB13"/>
<evidence type="ECO:0000256" key="5">
    <source>
        <dbReference type="SAM" id="MobiDB-lite"/>
    </source>
</evidence>
<feature type="domain" description="Dendritic cell-specific transmembrane protein-like" evidence="7">
    <location>
        <begin position="329"/>
        <end position="519"/>
    </location>
</feature>
<feature type="compositionally biased region" description="Basic and acidic residues" evidence="5">
    <location>
        <begin position="1000"/>
        <end position="1012"/>
    </location>
</feature>
<feature type="transmembrane region" description="Helical" evidence="6">
    <location>
        <begin position="90"/>
        <end position="109"/>
    </location>
</feature>
<feature type="transmembrane region" description="Helical" evidence="6">
    <location>
        <begin position="294"/>
        <end position="314"/>
    </location>
</feature>
<proteinExistence type="predicted"/>
<feature type="region of interest" description="Disordered" evidence="5">
    <location>
        <begin position="975"/>
        <end position="1012"/>
    </location>
</feature>
<keyword evidence="3 6" id="KW-1133">Transmembrane helix</keyword>
<feature type="compositionally biased region" description="Basic and acidic residues" evidence="5">
    <location>
        <begin position="897"/>
        <end position="917"/>
    </location>
</feature>
<evidence type="ECO:0000256" key="3">
    <source>
        <dbReference type="ARBA" id="ARBA00022989"/>
    </source>
</evidence>
<feature type="compositionally biased region" description="Basic residues" evidence="5">
    <location>
        <begin position="975"/>
        <end position="999"/>
    </location>
</feature>
<feature type="transmembrane region" description="Helical" evidence="6">
    <location>
        <begin position="472"/>
        <end position="491"/>
    </location>
</feature>
<reference evidence="9 10" key="1">
    <citation type="journal article" date="2015" name="Nat. Commun.">
        <title>Outbred genome sequencing and CRISPR/Cas9 gene editing in butterflies.</title>
        <authorList>
            <person name="Li X."/>
            <person name="Fan D."/>
            <person name="Zhang W."/>
            <person name="Liu G."/>
            <person name="Zhang L."/>
            <person name="Zhao L."/>
            <person name="Fang X."/>
            <person name="Chen L."/>
            <person name="Dong Y."/>
            <person name="Chen Y."/>
            <person name="Ding Y."/>
            <person name="Zhao R."/>
            <person name="Feng M."/>
            <person name="Zhu Y."/>
            <person name="Feng Y."/>
            <person name="Jiang X."/>
            <person name="Zhu D."/>
            <person name="Xiang H."/>
            <person name="Feng X."/>
            <person name="Li S."/>
            <person name="Wang J."/>
            <person name="Zhang G."/>
            <person name="Kronforst M.R."/>
            <person name="Wang W."/>
        </authorList>
    </citation>
    <scope>NUCLEOTIDE SEQUENCE [LARGE SCALE GENOMIC DNA]</scope>
    <source>
        <strain evidence="9">Ya'a_city_454_Px</strain>
        <tissue evidence="9">Whole body</tissue>
    </source>
</reference>
<dbReference type="Pfam" id="PF07782">
    <property type="entry name" value="DC_STAMP"/>
    <property type="match status" value="1"/>
</dbReference>
<evidence type="ECO:0000313" key="9">
    <source>
        <dbReference type="EMBL" id="KPJ00014.1"/>
    </source>
</evidence>
<feature type="domain" description="E3 ubiquitin-protein ligase DCST1-like C-terminal" evidence="8">
    <location>
        <begin position="576"/>
        <end position="623"/>
    </location>
</feature>
<dbReference type="InterPro" id="IPR058842">
    <property type="entry name" value="DCST1_C"/>
</dbReference>
<dbReference type="InterPro" id="IPR051856">
    <property type="entry name" value="CSR-E3_Ligase_Protein"/>
</dbReference>
<keyword evidence="2 6" id="KW-0812">Transmembrane</keyword>
<evidence type="ECO:0000256" key="1">
    <source>
        <dbReference type="ARBA" id="ARBA00004141"/>
    </source>
</evidence>
<feature type="compositionally biased region" description="Basic and acidic residues" evidence="5">
    <location>
        <begin position="931"/>
        <end position="942"/>
    </location>
</feature>
<evidence type="ECO:0000256" key="6">
    <source>
        <dbReference type="SAM" id="Phobius"/>
    </source>
</evidence>
<dbReference type="InterPro" id="IPR012858">
    <property type="entry name" value="DC_STAMP-like"/>
</dbReference>
<evidence type="ECO:0000259" key="7">
    <source>
        <dbReference type="Pfam" id="PF07782"/>
    </source>
</evidence>